<proteinExistence type="predicted"/>
<keyword evidence="2" id="KW-1185">Reference proteome</keyword>
<dbReference type="EMBL" id="AP008934">
    <property type="protein sequence ID" value="BAE17769.1"/>
    <property type="molecule type" value="Genomic_DNA"/>
</dbReference>
<sequence>MYMLRVRYRYVVFHSSYDIKHQHVIKWVQYIYFIKGVYVVLCL</sequence>
<accession>Q49ZK7</accession>
<name>Q49ZK7_STAS1</name>
<dbReference type="AlphaFoldDB" id="Q49ZK7"/>
<dbReference type="Proteomes" id="UP000006371">
    <property type="component" value="Chromosome"/>
</dbReference>
<reference evidence="1 2" key="1">
    <citation type="journal article" date="2005" name="Proc. Natl. Acad. Sci. U.S.A.">
        <title>Whole genome sequence of Staphylococcus saprophyticus reveals the pathogenesis of uncomplicated urinary tract infection.</title>
        <authorList>
            <person name="Kuroda M."/>
            <person name="Yamashita A."/>
            <person name="Hirakawa H."/>
            <person name="Kumano M."/>
            <person name="Morikawa K."/>
            <person name="Higashide M."/>
            <person name="Maruyama A."/>
            <person name="Inose Y."/>
            <person name="Matoba K."/>
            <person name="Toh H."/>
            <person name="Kuhara S."/>
            <person name="Hattori M."/>
            <person name="Ohta T."/>
        </authorList>
    </citation>
    <scope>NUCLEOTIDE SEQUENCE [LARGE SCALE GENOMIC DNA]</scope>
    <source>
        <strain evidence="2">ATCC 15305 / DSM 20229 / NCIMB 8711 / NCTC 7292 / S-41</strain>
    </source>
</reference>
<dbReference type="HOGENOM" id="CLU_3239941_0_0_9"/>
<evidence type="ECO:0000313" key="2">
    <source>
        <dbReference type="Proteomes" id="UP000006371"/>
    </source>
</evidence>
<protein>
    <submittedName>
        <fullName evidence="1">Uncharacterized protein</fullName>
    </submittedName>
</protein>
<evidence type="ECO:0000313" key="1">
    <source>
        <dbReference type="EMBL" id="BAE17769.1"/>
    </source>
</evidence>
<gene>
    <name evidence="1" type="ordered locus">SSP0624</name>
</gene>
<dbReference type="KEGG" id="ssp:SSP0624"/>
<organism evidence="1 2">
    <name type="scientific">Staphylococcus saprophyticus subsp. saprophyticus (strain ATCC 15305 / DSM 20229 / NCIMB 8711 / NCTC 7292 / S-41)</name>
    <dbReference type="NCBI Taxonomy" id="342451"/>
    <lineage>
        <taxon>Bacteria</taxon>
        <taxon>Bacillati</taxon>
        <taxon>Bacillota</taxon>
        <taxon>Bacilli</taxon>
        <taxon>Bacillales</taxon>
        <taxon>Staphylococcaceae</taxon>
        <taxon>Staphylococcus</taxon>
    </lineage>
</organism>